<keyword evidence="3" id="KW-0808">Transferase</keyword>
<accession>A0ABY4YVT1</accession>
<evidence type="ECO:0000256" key="3">
    <source>
        <dbReference type="ARBA" id="ARBA00022679"/>
    </source>
</evidence>
<dbReference type="InterPro" id="IPR028098">
    <property type="entry name" value="Glyco_trans_4-like_N"/>
</dbReference>
<dbReference type="Proteomes" id="UP001056455">
    <property type="component" value="Chromosome"/>
</dbReference>
<keyword evidence="6" id="KW-1185">Reference proteome</keyword>
<evidence type="ECO:0000256" key="1">
    <source>
        <dbReference type="ARBA" id="ARBA00021292"/>
    </source>
</evidence>
<dbReference type="PANTHER" id="PTHR45947">
    <property type="entry name" value="SULFOQUINOVOSYL TRANSFERASE SQD2"/>
    <property type="match status" value="1"/>
</dbReference>
<evidence type="ECO:0000313" key="5">
    <source>
        <dbReference type="EMBL" id="USQ80843.1"/>
    </source>
</evidence>
<dbReference type="Pfam" id="PF13692">
    <property type="entry name" value="Glyco_trans_1_4"/>
    <property type="match status" value="1"/>
</dbReference>
<dbReference type="EMBL" id="CP099489">
    <property type="protein sequence ID" value="USQ80843.1"/>
    <property type="molecule type" value="Genomic_DNA"/>
</dbReference>
<dbReference type="CDD" id="cd03801">
    <property type="entry name" value="GT4_PimA-like"/>
    <property type="match status" value="1"/>
</dbReference>
<gene>
    <name evidence="5" type="ORF">NF556_04085</name>
</gene>
<feature type="domain" description="Glycosyltransferase subfamily 4-like N-terminal" evidence="4">
    <location>
        <begin position="175"/>
        <end position="354"/>
    </location>
</feature>
<protein>
    <recommendedName>
        <fullName evidence="1">D-inositol 3-phosphate glycosyltransferase</fullName>
    </recommendedName>
</protein>
<dbReference type="Gene3D" id="3.40.50.2000">
    <property type="entry name" value="Glycogen Phosphorylase B"/>
    <property type="match status" value="2"/>
</dbReference>
<evidence type="ECO:0000259" key="4">
    <source>
        <dbReference type="Pfam" id="PF13579"/>
    </source>
</evidence>
<dbReference type="InterPro" id="IPR050194">
    <property type="entry name" value="Glycosyltransferase_grp1"/>
</dbReference>
<dbReference type="SUPFAM" id="SSF53756">
    <property type="entry name" value="UDP-Glycosyltransferase/glycogen phosphorylase"/>
    <property type="match status" value="1"/>
</dbReference>
<dbReference type="Pfam" id="PF13579">
    <property type="entry name" value="Glyco_trans_4_4"/>
    <property type="match status" value="1"/>
</dbReference>
<proteinExistence type="predicted"/>
<evidence type="ECO:0000313" key="6">
    <source>
        <dbReference type="Proteomes" id="UP001056455"/>
    </source>
</evidence>
<dbReference type="PANTHER" id="PTHR45947:SF3">
    <property type="entry name" value="SULFOQUINOVOSYL TRANSFERASE SQD2"/>
    <property type="match status" value="1"/>
</dbReference>
<evidence type="ECO:0000256" key="2">
    <source>
        <dbReference type="ARBA" id="ARBA00022676"/>
    </source>
</evidence>
<sequence>MISTLRQRITHASAVLAAAGSLALDDPTWFAVQAGRTLPAPVRTRLGTVVGRSGSTTLAAWGHLLMDQPAAARELLSTGRHGRLGDALALHAGLPPSSDSASHAARWGWLTGDLATAGSAATDSSARQRRRALGDIAALEPGPRPAPPAVRTWAADGTPHVLHVLTNSLPWTRSGYTMRSHDILTSQQLAGLAVTAMTRPGYPATIGKWRSGPQDTLDGITYHRSMPLPMHPGEAERVDQWAADLVALASREQVTHLHSTTHYPTGLAAQSAATALGLPWVHEVRGQLERTWASRRANAGDPDPYASGRYALWRAREAEVAAAADHVITLSGPMRADLIARGVAADRITVVPNGIGEEVLDLPEDAAGVREQDGLPREGIWVGAVTSVVHYEGLSVLLEAVALARAAGTDVRAAIVGDGLAWPELARQVERLGLTDVVHLPGRLPRPQARRWLARLDVVAVPRQRHEVTQLVPPLKVMEAMGAGRPVIVSALPALTEIVSDGHTGLVVNPGAPQELAQAVQRLATDDALRRSLTEAGRQQARLHTWPKLVDRYQQIYREVSRA</sequence>
<reference evidence="5" key="1">
    <citation type="submission" date="2022-06" db="EMBL/GenBank/DDBJ databases">
        <title>Ornithinimicrobium HY1793.</title>
        <authorList>
            <person name="Huang Y."/>
        </authorList>
    </citation>
    <scope>NUCLEOTIDE SEQUENCE</scope>
    <source>
        <strain evidence="5">HY1793</strain>
    </source>
</reference>
<keyword evidence="2" id="KW-0328">Glycosyltransferase</keyword>
<name>A0ABY4YVT1_9MICO</name>
<organism evidence="5 6">
    <name type="scientific">Ornithinimicrobium faecis</name>
    <dbReference type="NCBI Taxonomy" id="2934158"/>
    <lineage>
        <taxon>Bacteria</taxon>
        <taxon>Bacillati</taxon>
        <taxon>Actinomycetota</taxon>
        <taxon>Actinomycetes</taxon>
        <taxon>Micrococcales</taxon>
        <taxon>Ornithinimicrobiaceae</taxon>
        <taxon>Ornithinimicrobium</taxon>
    </lineage>
</organism>
<dbReference type="RefSeq" id="WP_252594231.1">
    <property type="nucleotide sequence ID" value="NZ_CP099489.1"/>
</dbReference>